<keyword evidence="2 6" id="KW-0031">Aminopeptidase</keyword>
<evidence type="ECO:0000256" key="6">
    <source>
        <dbReference type="HAMAP-Rule" id="MF_01974"/>
    </source>
</evidence>
<gene>
    <name evidence="6" type="primary">map</name>
    <name evidence="9" type="ORF">AZI85_15280</name>
</gene>
<dbReference type="SUPFAM" id="SSF55920">
    <property type="entry name" value="Creatinase/aminopeptidase"/>
    <property type="match status" value="1"/>
</dbReference>
<dbReference type="Pfam" id="PF00557">
    <property type="entry name" value="Peptidase_M24"/>
    <property type="match status" value="1"/>
</dbReference>
<protein>
    <recommendedName>
        <fullName evidence="6 7">Methionine aminopeptidase</fullName>
        <shortName evidence="6">MAP</shortName>
        <shortName evidence="6">MetAP</shortName>
        <ecNumber evidence="6 7">3.4.11.18</ecNumber>
    </recommendedName>
    <alternativeName>
        <fullName evidence="6">Peptidase M</fullName>
    </alternativeName>
</protein>
<dbReference type="PANTHER" id="PTHR43330">
    <property type="entry name" value="METHIONINE AMINOPEPTIDASE"/>
    <property type="match status" value="1"/>
</dbReference>
<comment type="subunit">
    <text evidence="6">Monomer.</text>
</comment>
<comment type="function">
    <text evidence="1 6">Removes the N-terminal methionine from nascent proteins. The N-terminal methionine is often cleaved when the second residue in the primary sequence is small and uncharged (Met-Ala-, Cys, Gly, Pro, Ser, Thr, or Val). Requires deformylation of the N(alpha)-formylated initiator methionine before it can be hydrolyzed.</text>
</comment>
<feature type="binding site" evidence="6">
    <location>
        <position position="107"/>
    </location>
    <ligand>
        <name>a divalent metal cation</name>
        <dbReference type="ChEBI" id="CHEBI:60240"/>
        <label>1</label>
    </ligand>
</feature>
<dbReference type="GO" id="GO:0070006">
    <property type="term" value="F:metalloaminopeptidase activity"/>
    <property type="evidence" value="ECO:0007669"/>
    <property type="project" value="UniProtKB-UniRule"/>
</dbReference>
<evidence type="ECO:0000256" key="5">
    <source>
        <dbReference type="ARBA" id="ARBA00022801"/>
    </source>
</evidence>
<dbReference type="GO" id="GO:0004239">
    <property type="term" value="F:initiator methionyl aminopeptidase activity"/>
    <property type="evidence" value="ECO:0007669"/>
    <property type="project" value="UniProtKB-UniRule"/>
</dbReference>
<evidence type="ECO:0000256" key="7">
    <source>
        <dbReference type="RuleBase" id="RU003653"/>
    </source>
</evidence>
<dbReference type="InterPro" id="IPR002467">
    <property type="entry name" value="Pept_M24A_MAP1"/>
</dbReference>
<keyword evidence="3 6" id="KW-0645">Protease</keyword>
<feature type="domain" description="Peptidase M24" evidence="8">
    <location>
        <begin position="13"/>
        <end position="245"/>
    </location>
</feature>
<dbReference type="HAMAP" id="MF_01974">
    <property type="entry name" value="MetAP_1"/>
    <property type="match status" value="1"/>
</dbReference>
<evidence type="ECO:0000256" key="3">
    <source>
        <dbReference type="ARBA" id="ARBA00022670"/>
    </source>
</evidence>
<dbReference type="OrthoDB" id="5290075at2"/>
<sequence>MGIKPLSLEEIKKMTRACRIAADTLTYLDKYVKAGITTNEIDLLANDFMLTKGAKSACLGYHGYPKYTCTSVNEVVCHGVPDDKTILKEGDIINVDVTAWIDGFFGDTSKMYAIGNVSEDAKDLIETARMARDIGIETIRPGGFTGDIGFETHKYVTRKGYTTVKEIGGHGVGRTFHDEPFVPSYGKKGKGERLVPFHCITVEPMVNQGTDEIVEFDITGSSIKYYHTADGLLSAQFEHTVLVTDTGYEILTLP</sequence>
<dbReference type="GO" id="GO:0006508">
    <property type="term" value="P:proteolysis"/>
    <property type="evidence" value="ECO:0007669"/>
    <property type="project" value="UniProtKB-KW"/>
</dbReference>
<dbReference type="Proteomes" id="UP000075391">
    <property type="component" value="Unassembled WGS sequence"/>
</dbReference>
<dbReference type="AlphaFoldDB" id="A0A150WUE6"/>
<dbReference type="NCBIfam" id="TIGR00500">
    <property type="entry name" value="met_pdase_I"/>
    <property type="match status" value="1"/>
</dbReference>
<evidence type="ECO:0000256" key="1">
    <source>
        <dbReference type="ARBA" id="ARBA00002521"/>
    </source>
</evidence>
<feature type="binding site" evidence="6">
    <location>
        <position position="177"/>
    </location>
    <ligand>
        <name>substrate</name>
    </ligand>
</feature>
<feature type="binding site" evidence="6">
    <location>
        <position position="203"/>
    </location>
    <ligand>
        <name>a divalent metal cation</name>
        <dbReference type="ChEBI" id="CHEBI:60240"/>
        <label>2</label>
        <note>catalytic</note>
    </ligand>
</feature>
<dbReference type="InterPro" id="IPR001714">
    <property type="entry name" value="Pept_M24_MAP"/>
</dbReference>
<accession>A0A150WUE6</accession>
<evidence type="ECO:0000256" key="4">
    <source>
        <dbReference type="ARBA" id="ARBA00022723"/>
    </source>
</evidence>
<dbReference type="CDD" id="cd01086">
    <property type="entry name" value="MetAP1"/>
    <property type="match status" value="1"/>
</dbReference>
<feature type="binding site" evidence="6">
    <location>
        <position position="96"/>
    </location>
    <ligand>
        <name>a divalent metal cation</name>
        <dbReference type="ChEBI" id="CHEBI:60240"/>
        <label>1</label>
    </ligand>
</feature>
<feature type="binding site" evidence="6">
    <location>
        <position position="238"/>
    </location>
    <ligand>
        <name>a divalent metal cation</name>
        <dbReference type="ChEBI" id="CHEBI:60240"/>
        <label>1</label>
    </ligand>
</feature>
<feature type="binding site" evidence="6">
    <location>
        <position position="78"/>
    </location>
    <ligand>
        <name>substrate</name>
    </ligand>
</feature>
<reference evidence="9 10" key="1">
    <citation type="submission" date="2016-03" db="EMBL/GenBank/DDBJ databases">
        <authorList>
            <person name="Ploux O."/>
        </authorList>
    </citation>
    <scope>NUCLEOTIDE SEQUENCE [LARGE SCALE GENOMIC DNA]</scope>
    <source>
        <strain evidence="9 10">BER2</strain>
    </source>
</reference>
<dbReference type="PRINTS" id="PR00599">
    <property type="entry name" value="MAPEPTIDASE"/>
</dbReference>
<feature type="binding site" evidence="6">
    <location>
        <position position="238"/>
    </location>
    <ligand>
        <name>a divalent metal cation</name>
        <dbReference type="ChEBI" id="CHEBI:60240"/>
        <label>2</label>
        <note>catalytic</note>
    </ligand>
</feature>
<dbReference type="EMBL" id="LUKF01000003">
    <property type="protein sequence ID" value="KYG70051.1"/>
    <property type="molecule type" value="Genomic_DNA"/>
</dbReference>
<evidence type="ECO:0000313" key="10">
    <source>
        <dbReference type="Proteomes" id="UP000075391"/>
    </source>
</evidence>
<dbReference type="EC" id="3.4.11.18" evidence="6 7"/>
<keyword evidence="4 6" id="KW-0479">Metal-binding</keyword>
<evidence type="ECO:0000313" key="9">
    <source>
        <dbReference type="EMBL" id="KYG70051.1"/>
    </source>
</evidence>
<comment type="similarity">
    <text evidence="6">Belongs to the peptidase M24A family. Methionine aminopeptidase type 1 subfamily.</text>
</comment>
<dbReference type="InterPro" id="IPR036005">
    <property type="entry name" value="Creatinase/aminopeptidase-like"/>
</dbReference>
<organism evidence="9 10">
    <name type="scientific">Bdellovibrio bacteriovorus</name>
    <dbReference type="NCBI Taxonomy" id="959"/>
    <lineage>
        <taxon>Bacteria</taxon>
        <taxon>Pseudomonadati</taxon>
        <taxon>Bdellovibrionota</taxon>
        <taxon>Bdellovibrionia</taxon>
        <taxon>Bdellovibrionales</taxon>
        <taxon>Pseudobdellovibrionaceae</taxon>
        <taxon>Bdellovibrio</taxon>
    </lineage>
</organism>
<dbReference type="InterPro" id="IPR000994">
    <property type="entry name" value="Pept_M24"/>
</dbReference>
<proteinExistence type="inferred from homology"/>
<comment type="catalytic activity">
    <reaction evidence="6 7">
        <text>Release of N-terminal amino acids, preferentially methionine, from peptides and arylamides.</text>
        <dbReference type="EC" id="3.4.11.18"/>
    </reaction>
</comment>
<feature type="binding site" evidence="6">
    <location>
        <position position="107"/>
    </location>
    <ligand>
        <name>a divalent metal cation</name>
        <dbReference type="ChEBI" id="CHEBI:60240"/>
        <label>2</label>
        <note>catalytic</note>
    </ligand>
</feature>
<dbReference type="PANTHER" id="PTHR43330:SF27">
    <property type="entry name" value="METHIONINE AMINOPEPTIDASE"/>
    <property type="match status" value="1"/>
</dbReference>
<dbReference type="GO" id="GO:0005829">
    <property type="term" value="C:cytosol"/>
    <property type="evidence" value="ECO:0007669"/>
    <property type="project" value="TreeGrafter"/>
</dbReference>
<evidence type="ECO:0000256" key="2">
    <source>
        <dbReference type="ARBA" id="ARBA00022438"/>
    </source>
</evidence>
<evidence type="ECO:0000259" key="8">
    <source>
        <dbReference type="Pfam" id="PF00557"/>
    </source>
</evidence>
<comment type="cofactor">
    <cofactor evidence="6">
        <name>Co(2+)</name>
        <dbReference type="ChEBI" id="CHEBI:48828"/>
    </cofactor>
    <cofactor evidence="6">
        <name>Zn(2+)</name>
        <dbReference type="ChEBI" id="CHEBI:29105"/>
    </cofactor>
    <cofactor evidence="6">
        <name>Mn(2+)</name>
        <dbReference type="ChEBI" id="CHEBI:29035"/>
    </cofactor>
    <cofactor evidence="6">
        <name>Fe(2+)</name>
        <dbReference type="ChEBI" id="CHEBI:29033"/>
    </cofactor>
    <text evidence="6">Binds 2 divalent metal cations per subunit. Has a high-affinity and a low affinity metal-binding site. The true nature of the physiological cofactor is under debate. The enzyme is active with cobalt, zinc, manganese or divalent iron ions. Most likely, methionine aminopeptidases function as mononuclear Fe(2+)-metalloproteases under physiological conditions, and the catalytically relevant metal-binding site has been assigned to the histidine-containing high-affinity site.</text>
</comment>
<feature type="binding site" evidence="6">
    <location>
        <position position="170"/>
    </location>
    <ligand>
        <name>a divalent metal cation</name>
        <dbReference type="ChEBI" id="CHEBI:60240"/>
        <label>2</label>
        <note>catalytic</note>
    </ligand>
</feature>
<name>A0A150WUE6_BDEBC</name>
<dbReference type="Gene3D" id="3.90.230.10">
    <property type="entry name" value="Creatinase/methionine aminopeptidase superfamily"/>
    <property type="match status" value="1"/>
</dbReference>
<keyword evidence="5 6" id="KW-0378">Hydrolase</keyword>
<dbReference type="GO" id="GO:0046872">
    <property type="term" value="F:metal ion binding"/>
    <property type="evidence" value="ECO:0007669"/>
    <property type="project" value="UniProtKB-UniRule"/>
</dbReference>
<comment type="caution">
    <text evidence="9">The sequence shown here is derived from an EMBL/GenBank/DDBJ whole genome shotgun (WGS) entry which is preliminary data.</text>
</comment>